<keyword evidence="6 11" id="KW-1133">Transmembrane helix</keyword>
<dbReference type="PANTHER" id="PTHR11157">
    <property type="entry name" value="FATTY ACID ACYL TRANSFERASE-RELATED"/>
    <property type="match status" value="1"/>
</dbReference>
<evidence type="ECO:0000256" key="3">
    <source>
        <dbReference type="ARBA" id="ARBA00022679"/>
    </source>
</evidence>
<dbReference type="InterPro" id="IPR002076">
    <property type="entry name" value="ELO_fam"/>
</dbReference>
<feature type="transmembrane region" description="Helical" evidence="11">
    <location>
        <begin position="125"/>
        <end position="148"/>
    </location>
</feature>
<comment type="caution">
    <text evidence="12">The sequence shown here is derived from an EMBL/GenBank/DDBJ whole genome shotgun (WGS) entry which is preliminary data.</text>
</comment>
<dbReference type="GO" id="GO:0009922">
    <property type="term" value="F:fatty acid elongase activity"/>
    <property type="evidence" value="ECO:0007669"/>
    <property type="project" value="InterPro"/>
</dbReference>
<keyword evidence="4 11" id="KW-0812">Transmembrane</keyword>
<evidence type="ECO:0000256" key="9">
    <source>
        <dbReference type="ARBA" id="ARBA00023160"/>
    </source>
</evidence>
<keyword evidence="8 11" id="KW-0472">Membrane</keyword>
<keyword evidence="2" id="KW-0444">Lipid biosynthesis</keyword>
<protein>
    <recommendedName>
        <fullName evidence="14">Elongation of fatty acids protein 3-like</fullName>
    </recommendedName>
</protein>
<feature type="transmembrane region" description="Helical" evidence="11">
    <location>
        <begin position="211"/>
        <end position="233"/>
    </location>
</feature>
<evidence type="ECO:0008006" key="14">
    <source>
        <dbReference type="Google" id="ProtNLM"/>
    </source>
</evidence>
<evidence type="ECO:0000256" key="10">
    <source>
        <dbReference type="SAM" id="MobiDB-lite"/>
    </source>
</evidence>
<comment type="subcellular location">
    <subcellularLocation>
        <location evidence="1">Membrane</location>
        <topology evidence="1">Multi-pass membrane protein</topology>
    </subcellularLocation>
</comment>
<evidence type="ECO:0000313" key="13">
    <source>
        <dbReference type="Proteomes" id="UP000825729"/>
    </source>
</evidence>
<dbReference type="GO" id="GO:0034626">
    <property type="term" value="P:fatty acid elongation, polyunsaturated fatty acid"/>
    <property type="evidence" value="ECO:0007669"/>
    <property type="project" value="TreeGrafter"/>
</dbReference>
<feature type="transmembrane region" description="Helical" evidence="11">
    <location>
        <begin position="178"/>
        <end position="199"/>
    </location>
</feature>
<keyword evidence="7" id="KW-0443">Lipid metabolism</keyword>
<sequence>MGSVLQSVTYYMSEHPSIVGFRWSHSQSWGSTWSFLVSSIAIYITASLFLHLTLLLFRRRRPVPLGPIPAIHSLAVALVSAAVFLGILLAAAAEIRDTRWFWRRSKTPLQWLLCFPLGTRPSGRVFFWSYVFYLSRFLQLLRTFFSILRRRKLTFYRLFHHPILLSMSFLWLEFSQSFQVLAILCTSLVYSVVYGYRFWVAVGLPTACFPIIVNCQILLLGCNLVCHLGVLLLHFGKGGCNGIGAWVFNSVLNGALLLLFLNFYVKMHLKRKTGKKSLDDDSSTHSNSGRGESRKDQ</sequence>
<evidence type="ECO:0000256" key="11">
    <source>
        <dbReference type="SAM" id="Phobius"/>
    </source>
</evidence>
<dbReference type="GO" id="GO:0019367">
    <property type="term" value="P:fatty acid elongation, saturated fatty acid"/>
    <property type="evidence" value="ECO:0007669"/>
    <property type="project" value="TreeGrafter"/>
</dbReference>
<evidence type="ECO:0000256" key="7">
    <source>
        <dbReference type="ARBA" id="ARBA00023098"/>
    </source>
</evidence>
<reference evidence="12 13" key="1">
    <citation type="submission" date="2021-07" db="EMBL/GenBank/DDBJ databases">
        <title>The Aristolochia fimbriata genome: insights into angiosperm evolution, floral development and chemical biosynthesis.</title>
        <authorList>
            <person name="Jiao Y."/>
        </authorList>
    </citation>
    <scope>NUCLEOTIDE SEQUENCE [LARGE SCALE GENOMIC DNA]</scope>
    <source>
        <strain evidence="12">IBCAS-2021</strain>
        <tissue evidence="12">Leaf</tissue>
    </source>
</reference>
<gene>
    <name evidence="12" type="ORF">H6P81_021035</name>
</gene>
<proteinExistence type="predicted"/>
<dbReference type="Proteomes" id="UP000825729">
    <property type="component" value="Unassembled WGS sequence"/>
</dbReference>
<evidence type="ECO:0000256" key="2">
    <source>
        <dbReference type="ARBA" id="ARBA00022516"/>
    </source>
</evidence>
<dbReference type="GO" id="GO:0030148">
    <property type="term" value="P:sphingolipid biosynthetic process"/>
    <property type="evidence" value="ECO:0007669"/>
    <property type="project" value="TreeGrafter"/>
</dbReference>
<dbReference type="EMBL" id="JAINDJ010000008">
    <property type="protein sequence ID" value="KAG9440870.1"/>
    <property type="molecule type" value="Genomic_DNA"/>
</dbReference>
<keyword evidence="3" id="KW-0808">Transferase</keyword>
<evidence type="ECO:0000256" key="6">
    <source>
        <dbReference type="ARBA" id="ARBA00022989"/>
    </source>
</evidence>
<evidence type="ECO:0000256" key="4">
    <source>
        <dbReference type="ARBA" id="ARBA00022692"/>
    </source>
</evidence>
<dbReference type="AlphaFoldDB" id="A0AAV7DW29"/>
<feature type="region of interest" description="Disordered" evidence="10">
    <location>
        <begin position="274"/>
        <end position="297"/>
    </location>
</feature>
<evidence type="ECO:0000256" key="5">
    <source>
        <dbReference type="ARBA" id="ARBA00022832"/>
    </source>
</evidence>
<organism evidence="12 13">
    <name type="scientific">Aristolochia fimbriata</name>
    <name type="common">White veined hardy Dutchman's pipe vine</name>
    <dbReference type="NCBI Taxonomy" id="158543"/>
    <lineage>
        <taxon>Eukaryota</taxon>
        <taxon>Viridiplantae</taxon>
        <taxon>Streptophyta</taxon>
        <taxon>Embryophyta</taxon>
        <taxon>Tracheophyta</taxon>
        <taxon>Spermatophyta</taxon>
        <taxon>Magnoliopsida</taxon>
        <taxon>Magnoliidae</taxon>
        <taxon>Piperales</taxon>
        <taxon>Aristolochiaceae</taxon>
        <taxon>Aristolochia</taxon>
    </lineage>
</organism>
<feature type="transmembrane region" description="Helical" evidence="11">
    <location>
        <begin position="155"/>
        <end position="172"/>
    </location>
</feature>
<dbReference type="Pfam" id="PF01151">
    <property type="entry name" value="ELO"/>
    <property type="match status" value="1"/>
</dbReference>
<dbReference type="GO" id="GO:0005789">
    <property type="term" value="C:endoplasmic reticulum membrane"/>
    <property type="evidence" value="ECO:0007669"/>
    <property type="project" value="TreeGrafter"/>
</dbReference>
<keyword evidence="9" id="KW-0275">Fatty acid biosynthesis</keyword>
<feature type="transmembrane region" description="Helical" evidence="11">
    <location>
        <begin position="245"/>
        <end position="265"/>
    </location>
</feature>
<dbReference type="PANTHER" id="PTHR11157:SF11">
    <property type="entry name" value="ELONGATION OF FATTY ACIDS PROTEIN 3-LIKE"/>
    <property type="match status" value="1"/>
</dbReference>
<evidence type="ECO:0000313" key="12">
    <source>
        <dbReference type="EMBL" id="KAG9440870.1"/>
    </source>
</evidence>
<keyword evidence="13" id="KW-1185">Reference proteome</keyword>
<name>A0AAV7DW29_ARIFI</name>
<feature type="transmembrane region" description="Helical" evidence="11">
    <location>
        <begin position="33"/>
        <end position="57"/>
    </location>
</feature>
<evidence type="ECO:0000256" key="1">
    <source>
        <dbReference type="ARBA" id="ARBA00004141"/>
    </source>
</evidence>
<keyword evidence="5" id="KW-0276">Fatty acid metabolism</keyword>
<evidence type="ECO:0000256" key="8">
    <source>
        <dbReference type="ARBA" id="ARBA00023136"/>
    </source>
</evidence>
<accession>A0AAV7DW29</accession>
<dbReference type="GO" id="GO:0042761">
    <property type="term" value="P:very long-chain fatty acid biosynthetic process"/>
    <property type="evidence" value="ECO:0007669"/>
    <property type="project" value="TreeGrafter"/>
</dbReference>
<dbReference type="GO" id="GO:0034625">
    <property type="term" value="P:fatty acid elongation, monounsaturated fatty acid"/>
    <property type="evidence" value="ECO:0007669"/>
    <property type="project" value="TreeGrafter"/>
</dbReference>
<feature type="transmembrane region" description="Helical" evidence="11">
    <location>
        <begin position="69"/>
        <end position="93"/>
    </location>
</feature>